<proteinExistence type="predicted"/>
<keyword evidence="1" id="KW-0732">Signal</keyword>
<dbReference type="EMBL" id="AGUD01000295">
    <property type="protein sequence ID" value="EHN09303.1"/>
    <property type="molecule type" value="Genomic_DNA"/>
</dbReference>
<protein>
    <submittedName>
        <fullName evidence="2">Uncharacterized protein</fullName>
    </submittedName>
</protein>
<evidence type="ECO:0000313" key="2">
    <source>
        <dbReference type="EMBL" id="EHN09303.1"/>
    </source>
</evidence>
<accession>H0EAH6</accession>
<reference evidence="2 3" key="1">
    <citation type="journal article" date="2013" name="Biodegradation">
        <title>Quantitative proteomic analysis of ibuprofen-degrading Patulibacter sp. strain I11.</title>
        <authorList>
            <person name="Almeida B."/>
            <person name="Kjeldal H."/>
            <person name="Lolas I."/>
            <person name="Knudsen A.D."/>
            <person name="Carvalho G."/>
            <person name="Nielsen K.L."/>
            <person name="Barreto Crespo M.T."/>
            <person name="Stensballe A."/>
            <person name="Nielsen J.L."/>
        </authorList>
    </citation>
    <scope>NUCLEOTIDE SEQUENCE [LARGE SCALE GENOMIC DNA]</scope>
    <source>
        <strain evidence="2 3">I11</strain>
    </source>
</reference>
<name>H0EAH6_9ACTN</name>
<gene>
    <name evidence="2" type="ORF">PAI11_38500</name>
</gene>
<feature type="chain" id="PRO_5003532034" evidence="1">
    <location>
        <begin position="28"/>
        <end position="1258"/>
    </location>
</feature>
<sequence>MRTIGRLLVLGIVLGAALAGPANEARAGLVCELTPQLCNTLTYEYVTTTETGGQPIVRTHKALIDVPTLINVDDDLAPELTATLLTISGTSATVEIKRNGLGWQDGQKLRTKVEVRLPYTGEKRMAFGYDGRLDTAPTAFKAKLKAPNATDVSVGVTQEGAGAKTAVTGATFTPVGDVRKDPTEIEARFSALPAQVDLNAQMTDAPVFQLTAAGRPTLDLRVDSTAGAEAQRINAHVEKLPTWTKVSYATGADDRHVVWDAAQVAARGTFDYTRFVGGIDREHVGVVAEDVPQKLLVDQTADQLVVDGSTAAKKLRAQVDGAQPIFQANGQSVRSLYASLTGPTKKVTARYVGGAEGYRLTPEGGTIDEVALRLSDERKPAPLGGGQGPLPISDGQAIPRSFVRYRDRPNEFDVAARLRDVRGVALRTDQPLRVAPDVATAQPLDVDLKWSDAAGPVISAGGGDGRTPRPLYEVWGTVAQLQPSTVLQLDDQGGARGIQYDAAGTVTQADLHFRGFDLTDRADVLDVEADALPGKLTLQSSPDGTIVGGASAPIGEVRMRLVDQAANAIAPPAGKDGVTYVDTPASFGVAARIRGVRSFELRSGDKQVVAVDSAAGKPFGARVTMPQSGLPQPLRAEVDLSKLPPKARLSLEPRAGGGKLVGWSADAGVPSATIAVRDVRLTERARYAGLAVTDLPKQFTIATRDSGKLEMTAADPVGGARLRLADSEEHAIAPPVATDGATYVDEQAKFAVAVAIHGLRSFEVDPGTTQVVAADSVAGKPFEAVLRMPLKGADKPLRGRLVLSKLPPKARLSLAPNGKGGQLIQWSAGAPIANAQLTVRDVTITDRARYAGLDVTDVPKAFTVKTSDRIEVSAADPIGRIEARMTEKESRLDQANLVSSRIPANEDGFDYVEKPEEFYAVGRLSGLRGLLLQAPKEQPEGEPERSVTVANVDAVAGRPFGVDFEMPETEPGEYEASGKDHFFLSGRLAKLRPKTKLTVDVGASGDYDEQLADVEYEAQGTSPGLTLSSNAGGTKKLTMSTGALPEKLRACYSTYRWCATSDAYLIDKRLGRQPAGFPQPNGTRNDSGSIFVDASSPFTVQELTVCYAGATCTLADGNALDGVIVSDLVAQKLAVDMSMDDFKTEKNRLRGHVWIDTDGHPVFGRLHIRYGTDDTNTVNRLSYKLDGLRADDRLAMWHTGSWGINEDANYNDYWATGAIECHGGFILTDAGKLGKGKLKAEQATEVINHALCKNHPAP</sequence>
<evidence type="ECO:0000313" key="3">
    <source>
        <dbReference type="Proteomes" id="UP000005143"/>
    </source>
</evidence>
<dbReference type="Proteomes" id="UP000005143">
    <property type="component" value="Unassembled WGS sequence"/>
</dbReference>
<feature type="signal peptide" evidence="1">
    <location>
        <begin position="1"/>
        <end position="27"/>
    </location>
</feature>
<comment type="caution">
    <text evidence="2">The sequence shown here is derived from an EMBL/GenBank/DDBJ whole genome shotgun (WGS) entry which is preliminary data.</text>
</comment>
<keyword evidence="3" id="KW-1185">Reference proteome</keyword>
<dbReference type="RefSeq" id="WP_007578313.1">
    <property type="nucleotide sequence ID" value="NZ_AGUD01000295.1"/>
</dbReference>
<evidence type="ECO:0000256" key="1">
    <source>
        <dbReference type="SAM" id="SignalP"/>
    </source>
</evidence>
<organism evidence="2 3">
    <name type="scientific">Patulibacter medicamentivorans</name>
    <dbReference type="NCBI Taxonomy" id="1097667"/>
    <lineage>
        <taxon>Bacteria</taxon>
        <taxon>Bacillati</taxon>
        <taxon>Actinomycetota</taxon>
        <taxon>Thermoleophilia</taxon>
        <taxon>Solirubrobacterales</taxon>
        <taxon>Patulibacteraceae</taxon>
        <taxon>Patulibacter</taxon>
    </lineage>
</organism>
<dbReference type="AlphaFoldDB" id="H0EAH6"/>